<proteinExistence type="predicted"/>
<evidence type="ECO:0000313" key="2">
    <source>
        <dbReference type="EMBL" id="RAI75772.1"/>
    </source>
</evidence>
<comment type="caution">
    <text evidence="2">The sequence shown here is derived from an EMBL/GenBank/DDBJ whole genome shotgun (WGS) entry which is preliminary data.</text>
</comment>
<evidence type="ECO:0000259" key="1">
    <source>
        <dbReference type="Pfam" id="PF20283"/>
    </source>
</evidence>
<dbReference type="Proteomes" id="UP000249016">
    <property type="component" value="Unassembled WGS sequence"/>
</dbReference>
<dbReference type="RefSeq" id="WP_111344545.1">
    <property type="nucleotide sequence ID" value="NZ_QLII01000001.1"/>
</dbReference>
<accession>A0A327NKR7</accession>
<gene>
    <name evidence="2" type="ORF">HMF3257_19340</name>
</gene>
<sequence length="387" mass="45767">MRSQFSAQEPSLGYHYQIRYALYLLLKAKEKNDPFIKLENLDDVEVGAINEIELYQTKFHKNKIANLTDASVDIWKTIRVWSEIIINETIDVDSAILVLVTTSETSPNSILYELTENRTGSKTILDIIKKLNEVASTSTNRELKEAFEVYKKLKDEQKEKLVKSIYIRDRALGFDELKRKITDEIKIFLLPEQLESAFQDLQGWWYEQCIQHLENSKDKITYQEVCNFIRYFIDKQKSDNLQVDMNIAQAEISEEDYNEMSFVKQLKEINLGKHSITQAKRDYYRANEQRSKWIREQLLNPQEEIDYDFKLKDDWQGKFAFLQDEIESEANEIVKEKCLHFYTSYYGTSYPNIFIRPRVTDIFVVKGSCQMLADKKDIAWHPNYLKI</sequence>
<evidence type="ECO:0000313" key="3">
    <source>
        <dbReference type="Proteomes" id="UP000249016"/>
    </source>
</evidence>
<dbReference type="InterPro" id="IPR046913">
    <property type="entry name" value="ABC-3C_CTD7"/>
</dbReference>
<dbReference type="AlphaFoldDB" id="A0A327NKR7"/>
<dbReference type="Pfam" id="PF20283">
    <property type="entry name" value="CTD7"/>
    <property type="match status" value="1"/>
</dbReference>
<name>A0A327NKR7_9BACT</name>
<dbReference type="EMBL" id="QLII01000001">
    <property type="protein sequence ID" value="RAI75772.1"/>
    <property type="molecule type" value="Genomic_DNA"/>
</dbReference>
<keyword evidence="3" id="KW-1185">Reference proteome</keyword>
<feature type="domain" description="ABC-three component systems C-terminal" evidence="1">
    <location>
        <begin position="262"/>
        <end position="386"/>
    </location>
</feature>
<reference evidence="2 3" key="1">
    <citation type="submission" date="2018-06" db="EMBL/GenBank/DDBJ databases">
        <title>Spirosoma sp. HMF3257 Genome sequencing and assembly.</title>
        <authorList>
            <person name="Kang H."/>
            <person name="Cha I."/>
            <person name="Kim H."/>
            <person name="Kang J."/>
            <person name="Joh K."/>
        </authorList>
    </citation>
    <scope>NUCLEOTIDE SEQUENCE [LARGE SCALE GENOMIC DNA]</scope>
    <source>
        <strain evidence="2 3">HMF3257</strain>
    </source>
</reference>
<protein>
    <recommendedName>
        <fullName evidence="1">ABC-three component systems C-terminal domain-containing protein</fullName>
    </recommendedName>
</protein>
<organism evidence="2 3">
    <name type="scientific">Spirosoma telluris</name>
    <dbReference type="NCBI Taxonomy" id="2183553"/>
    <lineage>
        <taxon>Bacteria</taxon>
        <taxon>Pseudomonadati</taxon>
        <taxon>Bacteroidota</taxon>
        <taxon>Cytophagia</taxon>
        <taxon>Cytophagales</taxon>
        <taxon>Cytophagaceae</taxon>
        <taxon>Spirosoma</taxon>
    </lineage>
</organism>
<dbReference type="OrthoDB" id="2786695at2"/>